<dbReference type="InterPro" id="IPR036691">
    <property type="entry name" value="Endo/exonu/phosph_ase_sf"/>
</dbReference>
<dbReference type="Proteomes" id="UP001597086">
    <property type="component" value="Unassembled WGS sequence"/>
</dbReference>
<evidence type="ECO:0000313" key="3">
    <source>
        <dbReference type="Proteomes" id="UP001597086"/>
    </source>
</evidence>
<dbReference type="InterPro" id="IPR005135">
    <property type="entry name" value="Endo/exonuclease/phosphatase"/>
</dbReference>
<keyword evidence="3" id="KW-1185">Reference proteome</keyword>
<gene>
    <name evidence="2" type="ORF">ACFQ13_10860</name>
</gene>
<dbReference type="SUPFAM" id="SSF56219">
    <property type="entry name" value="DNase I-like"/>
    <property type="match status" value="1"/>
</dbReference>
<dbReference type="CDD" id="cd09083">
    <property type="entry name" value="EEP-1"/>
    <property type="match status" value="1"/>
</dbReference>
<dbReference type="GO" id="GO:0004519">
    <property type="term" value="F:endonuclease activity"/>
    <property type="evidence" value="ECO:0007669"/>
    <property type="project" value="UniProtKB-KW"/>
</dbReference>
<dbReference type="InterPro" id="IPR050410">
    <property type="entry name" value="CCR4/nocturin_mRNA_transcr"/>
</dbReference>
<organism evidence="2 3">
    <name type="scientific">Winogradskyella rapida</name>
    <dbReference type="NCBI Taxonomy" id="549701"/>
    <lineage>
        <taxon>Bacteria</taxon>
        <taxon>Pseudomonadati</taxon>
        <taxon>Bacteroidota</taxon>
        <taxon>Flavobacteriia</taxon>
        <taxon>Flavobacteriales</taxon>
        <taxon>Flavobacteriaceae</taxon>
        <taxon>Winogradskyella</taxon>
    </lineage>
</organism>
<dbReference type="PANTHER" id="PTHR12121:SF36">
    <property type="entry name" value="ENDONUCLEASE_EXONUCLEASE_PHOSPHATASE DOMAIN-CONTAINING PROTEIN"/>
    <property type="match status" value="1"/>
</dbReference>
<keyword evidence="2" id="KW-0378">Hydrolase</keyword>
<accession>A0ABW3KU54</accession>
<dbReference type="RefSeq" id="WP_386117205.1">
    <property type="nucleotide sequence ID" value="NZ_JBHTKM010000063.1"/>
</dbReference>
<dbReference type="PANTHER" id="PTHR12121">
    <property type="entry name" value="CARBON CATABOLITE REPRESSOR PROTEIN 4"/>
    <property type="match status" value="1"/>
</dbReference>
<evidence type="ECO:0000259" key="1">
    <source>
        <dbReference type="Pfam" id="PF03372"/>
    </source>
</evidence>
<comment type="caution">
    <text evidence="2">The sequence shown here is derived from an EMBL/GenBank/DDBJ whole genome shotgun (WGS) entry which is preliminary data.</text>
</comment>
<name>A0ABW3KU54_9FLAO</name>
<dbReference type="Pfam" id="PF03372">
    <property type="entry name" value="Exo_endo_phos"/>
    <property type="match status" value="1"/>
</dbReference>
<sequence>MSYNIKLDYPKEGKNSWSTRKPFLIKQLKFYEPDVIGVQEAMPNQMKAMDSLLVDYSYVGVGRDDGADAGEYSALFYKTEKFEILKSGTFWLSETPNEVSRGWDAVCHRICTYALLKDKASAKTFWLFNTHFDHVGELARTNSAVLILEKIKAFNTEDVPVVLTGDFNMEPDHPSIHLIKEDLNDSKEIAKLSFGPEGTFNGFHFNKPVTRRIDFVFVSKGVEVPKYAVLSDNWNLQYPSDHLPILITLRLK</sequence>
<keyword evidence="2" id="KW-0255">Endonuclease</keyword>
<dbReference type="EMBL" id="JBHTKM010000063">
    <property type="protein sequence ID" value="MFD1016420.1"/>
    <property type="molecule type" value="Genomic_DNA"/>
</dbReference>
<dbReference type="Gene3D" id="3.60.10.10">
    <property type="entry name" value="Endonuclease/exonuclease/phosphatase"/>
    <property type="match status" value="1"/>
</dbReference>
<reference evidence="3" key="1">
    <citation type="journal article" date="2019" name="Int. J. Syst. Evol. Microbiol.">
        <title>The Global Catalogue of Microorganisms (GCM) 10K type strain sequencing project: providing services to taxonomists for standard genome sequencing and annotation.</title>
        <authorList>
            <consortium name="The Broad Institute Genomics Platform"/>
            <consortium name="The Broad Institute Genome Sequencing Center for Infectious Disease"/>
            <person name="Wu L."/>
            <person name="Ma J."/>
        </authorList>
    </citation>
    <scope>NUCLEOTIDE SEQUENCE [LARGE SCALE GENOMIC DNA]</scope>
    <source>
        <strain evidence="3">CCUG 56098</strain>
    </source>
</reference>
<evidence type="ECO:0000313" key="2">
    <source>
        <dbReference type="EMBL" id="MFD1016420.1"/>
    </source>
</evidence>
<proteinExistence type="predicted"/>
<keyword evidence="2" id="KW-0540">Nuclease</keyword>
<protein>
    <submittedName>
        <fullName evidence="2">Endonuclease/exonuclease/phosphatase family protein</fullName>
    </submittedName>
</protein>
<feature type="domain" description="Endonuclease/exonuclease/phosphatase" evidence="1">
    <location>
        <begin position="1"/>
        <end position="242"/>
    </location>
</feature>